<dbReference type="SUPFAM" id="SSF52172">
    <property type="entry name" value="CheY-like"/>
    <property type="match status" value="1"/>
</dbReference>
<dbReference type="PROSITE" id="PS50110">
    <property type="entry name" value="RESPONSE_REGULATORY"/>
    <property type="match status" value="1"/>
</dbReference>
<dbReference type="Gramene" id="PRQ22465">
    <property type="protein sequence ID" value="PRQ22465"/>
    <property type="gene ID" value="RchiOBHm_Chr6g0250611"/>
</dbReference>
<dbReference type="SMART" id="SM00448">
    <property type="entry name" value="REC"/>
    <property type="match status" value="1"/>
</dbReference>
<dbReference type="GO" id="GO:0004673">
    <property type="term" value="F:protein histidine kinase activity"/>
    <property type="evidence" value="ECO:0007669"/>
    <property type="project" value="UniProtKB-EC"/>
</dbReference>
<dbReference type="EC" id="2.7.13.3" evidence="4"/>
<dbReference type="Gene3D" id="3.40.50.2300">
    <property type="match status" value="1"/>
</dbReference>
<keyword evidence="5" id="KW-1185">Reference proteome</keyword>
<evidence type="ECO:0000259" key="3">
    <source>
        <dbReference type="PROSITE" id="PS50110"/>
    </source>
</evidence>
<dbReference type="AlphaFoldDB" id="A0A2P6PKK8"/>
<evidence type="ECO:0000256" key="1">
    <source>
        <dbReference type="ARBA" id="ARBA00022553"/>
    </source>
</evidence>
<dbReference type="OMA" id="NQGKHEY"/>
<evidence type="ECO:0000256" key="2">
    <source>
        <dbReference type="PROSITE-ProRule" id="PRU00169"/>
    </source>
</evidence>
<proteinExistence type="predicted"/>
<dbReference type="GO" id="GO:0000160">
    <property type="term" value="P:phosphorelay signal transduction system"/>
    <property type="evidence" value="ECO:0007669"/>
    <property type="project" value="InterPro"/>
</dbReference>
<dbReference type="PANTHER" id="PTHR45339">
    <property type="entry name" value="HYBRID SIGNAL TRANSDUCTION HISTIDINE KINASE J"/>
    <property type="match status" value="1"/>
</dbReference>
<dbReference type="CDD" id="cd17546">
    <property type="entry name" value="REC_hyHK_CKI1_RcsC-like"/>
    <property type="match status" value="1"/>
</dbReference>
<evidence type="ECO:0000313" key="5">
    <source>
        <dbReference type="Proteomes" id="UP000238479"/>
    </source>
</evidence>
<dbReference type="PANTHER" id="PTHR45339:SF3">
    <property type="entry name" value="HISTIDINE KINASE"/>
    <property type="match status" value="1"/>
</dbReference>
<keyword evidence="1 2" id="KW-0597">Phosphoprotein</keyword>
<comment type="caution">
    <text evidence="4">The sequence shown here is derived from an EMBL/GenBank/DDBJ whole genome shotgun (WGS) entry which is preliminary data.</text>
</comment>
<dbReference type="EMBL" id="PDCK01000044">
    <property type="protein sequence ID" value="PRQ22465.1"/>
    <property type="molecule type" value="Genomic_DNA"/>
</dbReference>
<dbReference type="STRING" id="74649.A0A2P6PKK8"/>
<dbReference type="InterPro" id="IPR011006">
    <property type="entry name" value="CheY-like_superfamily"/>
</dbReference>
<keyword evidence="4" id="KW-0418">Kinase</keyword>
<name>A0A2P6PKK8_ROSCH</name>
<feature type="domain" description="Response regulatory" evidence="3">
    <location>
        <begin position="1"/>
        <end position="111"/>
    </location>
</feature>
<evidence type="ECO:0000313" key="4">
    <source>
        <dbReference type="EMBL" id="PRQ22465.1"/>
    </source>
</evidence>
<dbReference type="Pfam" id="PF00072">
    <property type="entry name" value="Response_reg"/>
    <property type="match status" value="1"/>
</dbReference>
<dbReference type="Proteomes" id="UP000238479">
    <property type="component" value="Chromosome 6"/>
</dbReference>
<keyword evidence="4" id="KW-0808">Transferase</keyword>
<feature type="modified residue" description="4-aspartylphosphate" evidence="2">
    <location>
        <position position="42"/>
    </location>
</feature>
<accession>A0A2P6PKK8</accession>
<reference evidence="4 5" key="1">
    <citation type="journal article" date="2018" name="Nat. Genet.">
        <title>The Rosa genome provides new insights in the design of modern roses.</title>
        <authorList>
            <person name="Bendahmane M."/>
        </authorList>
    </citation>
    <scope>NUCLEOTIDE SEQUENCE [LARGE SCALE GENOMIC DNA]</scope>
    <source>
        <strain evidence="5">cv. Old Blush</strain>
    </source>
</reference>
<protein>
    <submittedName>
        <fullName evidence="4">Putative histidine kinase response regulator and transcription factor RR-A-type family</fullName>
        <ecNumber evidence="4">2.7.13.3</ecNumber>
    </submittedName>
</protein>
<gene>
    <name evidence="4" type="ORF">RchiOBHm_Chr6g0250611</name>
</gene>
<dbReference type="InterPro" id="IPR001789">
    <property type="entry name" value="Sig_transdc_resp-reg_receiver"/>
</dbReference>
<sequence>MRILLKEGANVKLCKNGREALDVIQMDLDNQGKHEYDFVLMDCQMPEMDGFEATREIRKVEKTHHVCIPIIALTVHTPGEETRRMLEAGMDDYLSKPLGKDRLLEAMGRLVGK</sequence>
<organism evidence="4 5">
    <name type="scientific">Rosa chinensis</name>
    <name type="common">China rose</name>
    <dbReference type="NCBI Taxonomy" id="74649"/>
    <lineage>
        <taxon>Eukaryota</taxon>
        <taxon>Viridiplantae</taxon>
        <taxon>Streptophyta</taxon>
        <taxon>Embryophyta</taxon>
        <taxon>Tracheophyta</taxon>
        <taxon>Spermatophyta</taxon>
        <taxon>Magnoliopsida</taxon>
        <taxon>eudicotyledons</taxon>
        <taxon>Gunneridae</taxon>
        <taxon>Pentapetalae</taxon>
        <taxon>rosids</taxon>
        <taxon>fabids</taxon>
        <taxon>Rosales</taxon>
        <taxon>Rosaceae</taxon>
        <taxon>Rosoideae</taxon>
        <taxon>Rosoideae incertae sedis</taxon>
        <taxon>Rosa</taxon>
    </lineage>
</organism>